<keyword evidence="7" id="KW-1185">Reference proteome</keyword>
<dbReference type="InterPro" id="IPR023772">
    <property type="entry name" value="DNA-bd_HTH_TetR-type_CS"/>
</dbReference>
<feature type="domain" description="HTH tetR-type" evidence="5">
    <location>
        <begin position="20"/>
        <end position="80"/>
    </location>
</feature>
<accession>A0A5N0E1I1</accession>
<dbReference type="EMBL" id="VXLC01000029">
    <property type="protein sequence ID" value="KAA8882075.1"/>
    <property type="molecule type" value="Genomic_DNA"/>
</dbReference>
<dbReference type="InterPro" id="IPR009057">
    <property type="entry name" value="Homeodomain-like_sf"/>
</dbReference>
<sequence length="217" mass="24621">MQTPRLYRCSVSRTQRERRETTIAKLLDASIEIIDELGYARASVTNITARAGLSYGALFRHFPTMSDFMAATAHEAVRRQVEATRKRFREVAGRAGRTDMETSLEVLRELAGRPTHTAILELTMAARTDPFLRASLQQAMRDVGPLMIETAREMVGHETDLGYDDAITLVFMVSDLFDSEVFQRPLREPHPRSNTRRVALLLRMLEPFGRRAVDPAE</sequence>
<protein>
    <submittedName>
        <fullName evidence="6">TetR/AcrR family transcriptional regulator</fullName>
    </submittedName>
</protein>
<dbReference type="InterPro" id="IPR001647">
    <property type="entry name" value="HTH_TetR"/>
</dbReference>
<keyword evidence="1" id="KW-0805">Transcription regulation</keyword>
<dbReference type="PRINTS" id="PR00455">
    <property type="entry name" value="HTHTETR"/>
</dbReference>
<comment type="caution">
    <text evidence="6">The sequence shown here is derived from an EMBL/GenBank/DDBJ whole genome shotgun (WGS) entry which is preliminary data.</text>
</comment>
<dbReference type="Gene3D" id="1.10.357.10">
    <property type="entry name" value="Tetracycline Repressor, domain 2"/>
    <property type="match status" value="1"/>
</dbReference>
<dbReference type="Pfam" id="PF00440">
    <property type="entry name" value="TetR_N"/>
    <property type="match status" value="1"/>
</dbReference>
<evidence type="ECO:0000256" key="4">
    <source>
        <dbReference type="PROSITE-ProRule" id="PRU00335"/>
    </source>
</evidence>
<keyword evidence="2 4" id="KW-0238">DNA-binding</keyword>
<keyword evidence="3" id="KW-0804">Transcription</keyword>
<dbReference type="OrthoDB" id="4539007at2"/>
<dbReference type="InterPro" id="IPR050109">
    <property type="entry name" value="HTH-type_TetR-like_transc_reg"/>
</dbReference>
<evidence type="ECO:0000259" key="5">
    <source>
        <dbReference type="PROSITE" id="PS50977"/>
    </source>
</evidence>
<dbReference type="SUPFAM" id="SSF46689">
    <property type="entry name" value="Homeodomain-like"/>
    <property type="match status" value="1"/>
</dbReference>
<name>A0A5N0E1I1_9NOCA</name>
<dbReference type="GO" id="GO:0000976">
    <property type="term" value="F:transcription cis-regulatory region binding"/>
    <property type="evidence" value="ECO:0007669"/>
    <property type="project" value="TreeGrafter"/>
</dbReference>
<organism evidence="6 7">
    <name type="scientific">Nocardia colli</name>
    <dbReference type="NCBI Taxonomy" id="2545717"/>
    <lineage>
        <taxon>Bacteria</taxon>
        <taxon>Bacillati</taxon>
        <taxon>Actinomycetota</taxon>
        <taxon>Actinomycetes</taxon>
        <taxon>Mycobacteriales</taxon>
        <taxon>Nocardiaceae</taxon>
        <taxon>Nocardia</taxon>
    </lineage>
</organism>
<dbReference type="PROSITE" id="PS01081">
    <property type="entry name" value="HTH_TETR_1"/>
    <property type="match status" value="1"/>
</dbReference>
<dbReference type="PANTHER" id="PTHR30055">
    <property type="entry name" value="HTH-TYPE TRANSCRIPTIONAL REGULATOR RUTR"/>
    <property type="match status" value="1"/>
</dbReference>
<dbReference type="Proteomes" id="UP000323876">
    <property type="component" value="Unassembled WGS sequence"/>
</dbReference>
<dbReference type="AlphaFoldDB" id="A0A5N0E1I1"/>
<evidence type="ECO:0000313" key="7">
    <source>
        <dbReference type="Proteomes" id="UP000323876"/>
    </source>
</evidence>
<dbReference type="GO" id="GO:0003700">
    <property type="term" value="F:DNA-binding transcription factor activity"/>
    <property type="evidence" value="ECO:0007669"/>
    <property type="project" value="TreeGrafter"/>
</dbReference>
<reference evidence="6 7" key="1">
    <citation type="submission" date="2019-09" db="EMBL/GenBank/DDBJ databases">
        <authorList>
            <person name="Wang X."/>
        </authorList>
    </citation>
    <scope>NUCLEOTIDE SEQUENCE [LARGE SCALE GENOMIC DNA]</scope>
    <source>
        <strain evidence="6 7">CICC 11023</strain>
    </source>
</reference>
<proteinExistence type="predicted"/>
<evidence type="ECO:0000256" key="3">
    <source>
        <dbReference type="ARBA" id="ARBA00023163"/>
    </source>
</evidence>
<dbReference type="PROSITE" id="PS50977">
    <property type="entry name" value="HTH_TETR_2"/>
    <property type="match status" value="1"/>
</dbReference>
<dbReference type="PANTHER" id="PTHR30055:SF234">
    <property type="entry name" value="HTH-TYPE TRANSCRIPTIONAL REGULATOR BETI"/>
    <property type="match status" value="1"/>
</dbReference>
<gene>
    <name evidence="6" type="ORF">F3087_39150</name>
</gene>
<feature type="DNA-binding region" description="H-T-H motif" evidence="4">
    <location>
        <begin position="43"/>
        <end position="62"/>
    </location>
</feature>
<evidence type="ECO:0000256" key="1">
    <source>
        <dbReference type="ARBA" id="ARBA00023015"/>
    </source>
</evidence>
<evidence type="ECO:0000313" key="6">
    <source>
        <dbReference type="EMBL" id="KAA8882075.1"/>
    </source>
</evidence>
<evidence type="ECO:0000256" key="2">
    <source>
        <dbReference type="ARBA" id="ARBA00023125"/>
    </source>
</evidence>